<proteinExistence type="predicted"/>
<dbReference type="EMBL" id="LATX01002357">
    <property type="protein sequence ID" value="KTB30948.1"/>
    <property type="molecule type" value="Genomic_DNA"/>
</dbReference>
<protein>
    <submittedName>
        <fullName evidence="1">Uncharacterized protein</fullName>
    </submittedName>
</protein>
<evidence type="ECO:0000313" key="1">
    <source>
        <dbReference type="EMBL" id="KTB30948.1"/>
    </source>
</evidence>
<accession>A0A0W0F402</accession>
<dbReference type="Proteomes" id="UP000054988">
    <property type="component" value="Unassembled WGS sequence"/>
</dbReference>
<name>A0A0W0F402_MONRR</name>
<comment type="caution">
    <text evidence="1">The sequence shown here is derived from an EMBL/GenBank/DDBJ whole genome shotgun (WGS) entry which is preliminary data.</text>
</comment>
<sequence>MAVHSKLTKTVDTDPTQLNAVTTAFAGLRQVISEYHEEGEAFQEMAEDDLNGEQEIVKSAALSLSHVLTMTAPS</sequence>
<reference evidence="1 2" key="1">
    <citation type="submission" date="2015-12" db="EMBL/GenBank/DDBJ databases">
        <title>Draft genome sequence of Moniliophthora roreri, the causal agent of frosty pod rot of cacao.</title>
        <authorList>
            <person name="Aime M.C."/>
            <person name="Diaz-Valderrama J.R."/>
            <person name="Kijpornyongpan T."/>
            <person name="Phillips-Mora W."/>
        </authorList>
    </citation>
    <scope>NUCLEOTIDE SEQUENCE [LARGE SCALE GENOMIC DNA]</scope>
    <source>
        <strain evidence="1 2">MCA 2952</strain>
    </source>
</reference>
<dbReference type="AlphaFoldDB" id="A0A0W0F402"/>
<evidence type="ECO:0000313" key="2">
    <source>
        <dbReference type="Proteomes" id="UP000054988"/>
    </source>
</evidence>
<gene>
    <name evidence="1" type="ORF">WG66_16492</name>
</gene>
<organism evidence="1 2">
    <name type="scientific">Moniliophthora roreri</name>
    <name type="common">Frosty pod rot fungus</name>
    <name type="synonym">Monilia roreri</name>
    <dbReference type="NCBI Taxonomy" id="221103"/>
    <lineage>
        <taxon>Eukaryota</taxon>
        <taxon>Fungi</taxon>
        <taxon>Dikarya</taxon>
        <taxon>Basidiomycota</taxon>
        <taxon>Agaricomycotina</taxon>
        <taxon>Agaricomycetes</taxon>
        <taxon>Agaricomycetidae</taxon>
        <taxon>Agaricales</taxon>
        <taxon>Marasmiineae</taxon>
        <taxon>Marasmiaceae</taxon>
        <taxon>Moniliophthora</taxon>
    </lineage>
</organism>